<keyword evidence="1" id="KW-0812">Transmembrane</keyword>
<dbReference type="STRING" id="469604.HMPREF0946_00919"/>
<dbReference type="AlphaFoldDB" id="C7XPV3"/>
<protein>
    <submittedName>
        <fullName evidence="2">Uncharacterized protein</fullName>
    </submittedName>
</protein>
<feature type="transmembrane region" description="Helical" evidence="1">
    <location>
        <begin position="60"/>
        <end position="79"/>
    </location>
</feature>
<dbReference type="RefSeq" id="WP_008799737.1">
    <property type="nucleotide sequence ID" value="NC_022196.1"/>
</dbReference>
<evidence type="ECO:0000256" key="1">
    <source>
        <dbReference type="SAM" id="Phobius"/>
    </source>
</evidence>
<dbReference type="Proteomes" id="UP000016231">
    <property type="component" value="Chromosome"/>
</dbReference>
<proteinExistence type="predicted"/>
<dbReference type="KEGG" id="fnc:HMPREF0946_00919"/>
<gene>
    <name evidence="2" type="ORF">HMPREF0946_00919</name>
</gene>
<organism evidence="2 3">
    <name type="scientific">Fusobacterium vincentii 3_1_36A2</name>
    <dbReference type="NCBI Taxonomy" id="469604"/>
    <lineage>
        <taxon>Bacteria</taxon>
        <taxon>Fusobacteriati</taxon>
        <taxon>Fusobacteriota</taxon>
        <taxon>Fusobacteriia</taxon>
        <taxon>Fusobacteriales</taxon>
        <taxon>Fusobacteriaceae</taxon>
        <taxon>Fusobacterium</taxon>
    </lineage>
</organism>
<dbReference type="HOGENOM" id="CLU_2584684_0_0_0"/>
<dbReference type="EMBL" id="CP003700">
    <property type="protein sequence ID" value="EEU32846.1"/>
    <property type="molecule type" value="Genomic_DNA"/>
</dbReference>
<evidence type="ECO:0000313" key="3">
    <source>
        <dbReference type="Proteomes" id="UP000016231"/>
    </source>
</evidence>
<accession>C7XPV3</accession>
<name>C7XPV3_FUSVC</name>
<keyword evidence="1" id="KW-1133">Transmembrane helix</keyword>
<keyword evidence="1" id="KW-0472">Membrane</keyword>
<feature type="transmembrane region" description="Helical" evidence="1">
    <location>
        <begin position="17"/>
        <end position="39"/>
    </location>
</feature>
<reference evidence="2 3" key="1">
    <citation type="submission" date="2013-08" db="EMBL/GenBank/DDBJ databases">
        <title>The Genome Sequence of Fusobacterium sp. 3_1_36A2.</title>
        <authorList>
            <consortium name="The Broad Institute Genome Sequencing Platform"/>
            <person name="Earl A."/>
            <person name="Ward D."/>
            <person name="Feldgarden M."/>
            <person name="Gevers D."/>
            <person name="Strauss J."/>
            <person name="White A."/>
            <person name="Allen-Vercoe E."/>
            <person name="Walker B."/>
            <person name="Young S.K."/>
            <person name="Zeng Q."/>
            <person name="Gargeya S."/>
            <person name="Fitzgerald M."/>
            <person name="Haas B."/>
            <person name="Abouelleil A."/>
            <person name="Alvarado L."/>
            <person name="Arachchi H.M."/>
            <person name="Berlin A.M."/>
            <person name="Chapman S.B."/>
            <person name="Goldberg J."/>
            <person name="Griggs A."/>
            <person name="Gujja S."/>
            <person name="Hansen M."/>
            <person name="Howarth C."/>
            <person name="Imamovic A."/>
            <person name="Larimer J."/>
            <person name="McCowen C."/>
            <person name="Montmayeur A."/>
            <person name="Murphy C."/>
            <person name="Neiman D."/>
            <person name="Pearson M."/>
            <person name="Priest M."/>
            <person name="Roberts A."/>
            <person name="Saif S."/>
            <person name="Shea T."/>
            <person name="Sisk P."/>
            <person name="Sykes S."/>
            <person name="Wortman J."/>
            <person name="Nusbaum C."/>
            <person name="Birren B."/>
        </authorList>
    </citation>
    <scope>NUCLEOTIDE SEQUENCE [LARGE SCALE GENOMIC DNA]</scope>
    <source>
        <strain evidence="2 3">3_1_36A2</strain>
    </source>
</reference>
<evidence type="ECO:0000313" key="2">
    <source>
        <dbReference type="EMBL" id="EEU32846.1"/>
    </source>
</evidence>
<sequence length="80" mass="9382">MTGFNEFLIGAEKFNKLMFLILILLIIIAPLISLAIIFIKKNKIRNNKNESEENLLFGNFTWVLIVLGFFVLMTNFVYFY</sequence>